<evidence type="ECO:0000256" key="10">
    <source>
        <dbReference type="ARBA" id="ARBA00022786"/>
    </source>
</evidence>
<evidence type="ECO:0000256" key="3">
    <source>
        <dbReference type="ARBA" id="ARBA00004906"/>
    </source>
</evidence>
<dbReference type="PANTHER" id="PTHR11685">
    <property type="entry name" value="RBR FAMILY RING FINGER AND IBR DOMAIN-CONTAINING"/>
    <property type="match status" value="1"/>
</dbReference>
<dbReference type="SMART" id="SM00647">
    <property type="entry name" value="IBR"/>
    <property type="match status" value="2"/>
</dbReference>
<evidence type="ECO:0000256" key="5">
    <source>
        <dbReference type="ARBA" id="ARBA00022679"/>
    </source>
</evidence>
<keyword evidence="7" id="KW-0479">Metal-binding</keyword>
<comment type="subcellular location">
    <subcellularLocation>
        <location evidence="2">Membrane</location>
        <topology evidence="2">Single-pass membrane protein</topology>
    </subcellularLocation>
</comment>
<evidence type="ECO:0000256" key="13">
    <source>
        <dbReference type="ARBA" id="ARBA00023136"/>
    </source>
</evidence>
<evidence type="ECO:0000256" key="12">
    <source>
        <dbReference type="ARBA" id="ARBA00022989"/>
    </source>
</evidence>
<protein>
    <recommendedName>
        <fullName evidence="4">RBR-type E3 ubiquitin transferase</fullName>
        <ecNumber evidence="4">2.3.2.31</ecNumber>
    </recommendedName>
</protein>
<keyword evidence="5" id="KW-0808">Transferase</keyword>
<keyword evidence="8" id="KW-0677">Repeat</keyword>
<dbReference type="AlphaFoldDB" id="A0AAU9JEY2"/>
<evidence type="ECO:0000313" key="19">
    <source>
        <dbReference type="Proteomes" id="UP001162131"/>
    </source>
</evidence>
<dbReference type="InterPro" id="IPR001841">
    <property type="entry name" value="Znf_RING"/>
</dbReference>
<dbReference type="Gene3D" id="1.20.120.1750">
    <property type="match status" value="1"/>
</dbReference>
<name>A0AAU9JEY2_9CILI</name>
<dbReference type="GO" id="GO:0016567">
    <property type="term" value="P:protein ubiquitination"/>
    <property type="evidence" value="ECO:0007669"/>
    <property type="project" value="InterPro"/>
</dbReference>
<keyword evidence="19" id="KW-1185">Reference proteome</keyword>
<evidence type="ECO:0000313" key="18">
    <source>
        <dbReference type="EMBL" id="CAG9323712.1"/>
    </source>
</evidence>
<evidence type="ECO:0000256" key="15">
    <source>
        <dbReference type="SAM" id="MobiDB-lite"/>
    </source>
</evidence>
<dbReference type="GO" id="GO:0031090">
    <property type="term" value="C:organelle membrane"/>
    <property type="evidence" value="ECO:0007669"/>
    <property type="project" value="UniProtKB-ARBA"/>
</dbReference>
<evidence type="ECO:0000256" key="1">
    <source>
        <dbReference type="ARBA" id="ARBA00001798"/>
    </source>
</evidence>
<accession>A0AAU9JEY2</accession>
<dbReference type="InterPro" id="IPR002867">
    <property type="entry name" value="IBR_dom"/>
</dbReference>
<evidence type="ECO:0000256" key="7">
    <source>
        <dbReference type="ARBA" id="ARBA00022723"/>
    </source>
</evidence>
<comment type="caution">
    <text evidence="18">The sequence shown here is derived from an EMBL/GenBank/DDBJ whole genome shotgun (WGS) entry which is preliminary data.</text>
</comment>
<dbReference type="GO" id="GO:0061630">
    <property type="term" value="F:ubiquitin protein ligase activity"/>
    <property type="evidence" value="ECO:0007669"/>
    <property type="project" value="UniProtKB-EC"/>
</dbReference>
<dbReference type="GO" id="GO:0005737">
    <property type="term" value="C:cytoplasm"/>
    <property type="evidence" value="ECO:0007669"/>
    <property type="project" value="UniProtKB-ARBA"/>
</dbReference>
<evidence type="ECO:0000259" key="16">
    <source>
        <dbReference type="PROSITE" id="PS50089"/>
    </source>
</evidence>
<gene>
    <name evidence="18" type="ORF">BSTOLATCC_MIC34752</name>
</gene>
<dbReference type="PROSITE" id="PS51873">
    <property type="entry name" value="TRIAD"/>
    <property type="match status" value="1"/>
</dbReference>
<keyword evidence="12" id="KW-1133">Transmembrane helix</keyword>
<feature type="domain" description="RING-type" evidence="17">
    <location>
        <begin position="157"/>
        <end position="373"/>
    </location>
</feature>
<reference evidence="18" key="1">
    <citation type="submission" date="2021-09" db="EMBL/GenBank/DDBJ databases">
        <authorList>
            <consortium name="AG Swart"/>
            <person name="Singh M."/>
            <person name="Singh A."/>
            <person name="Seah K."/>
            <person name="Emmerich C."/>
        </authorList>
    </citation>
    <scope>NUCLEOTIDE SEQUENCE</scope>
    <source>
        <strain evidence="18">ATCC30299</strain>
    </source>
</reference>
<dbReference type="SUPFAM" id="SSF57850">
    <property type="entry name" value="RING/U-box"/>
    <property type="match status" value="3"/>
</dbReference>
<dbReference type="InterPro" id="IPR044066">
    <property type="entry name" value="TRIAD_supradom"/>
</dbReference>
<dbReference type="InterPro" id="IPR017907">
    <property type="entry name" value="Znf_RING_CS"/>
</dbReference>
<dbReference type="PROSITE" id="PS00518">
    <property type="entry name" value="ZF_RING_1"/>
    <property type="match status" value="1"/>
</dbReference>
<keyword evidence="11" id="KW-0862">Zinc</keyword>
<evidence type="ECO:0000259" key="17">
    <source>
        <dbReference type="PROSITE" id="PS51873"/>
    </source>
</evidence>
<sequence>MDNETLLIAHNFLSSALNKKTYALQSQNLPSFIALFSQLLQHHNLNLKVKIEIFGKNCLFCGKYIAKSDLSQAVALNCNDLEHYFCGHECIRRHALLCTNNTLLDIEYVRCPECRNSIPYEILNEAFNGRIKDIQNDACDRALNSLLDDEAKALLSPKFTCQVCYTEVKIEDGITLDCDHRFCTNCIKMHIEMLIESAQVSDEKLKCPACTQPLNVYEIEDAVGPEIYQKYEKFLLRGLQLSEIDNDSIIFHCPGADCEYICIVEKGEKEYECPQCKFKCCPMCKDDVHKDLTCEEFKEWKIENSDADRLFNELIEQEGLLRCPQCGAAVQRISGCKFMVCTSPQCQGRTYFCYDCGIKLKGDHAAHTCRKRLKKRKKAVKKAPVRTEPPALRRGRRKK</sequence>
<evidence type="ECO:0000256" key="6">
    <source>
        <dbReference type="ARBA" id="ARBA00022692"/>
    </source>
</evidence>
<dbReference type="PROSITE" id="PS50089">
    <property type="entry name" value="ZF_RING_2"/>
    <property type="match status" value="1"/>
</dbReference>
<comment type="catalytic activity">
    <reaction evidence="1">
        <text>[E2 ubiquitin-conjugating enzyme]-S-ubiquitinyl-L-cysteine + [acceptor protein]-L-lysine = [E2 ubiquitin-conjugating enzyme]-L-cysteine + [acceptor protein]-N(6)-ubiquitinyl-L-lysine.</text>
        <dbReference type="EC" id="2.3.2.31"/>
    </reaction>
</comment>
<evidence type="ECO:0000256" key="4">
    <source>
        <dbReference type="ARBA" id="ARBA00012251"/>
    </source>
</evidence>
<comment type="pathway">
    <text evidence="3">Protein modification; protein ubiquitination.</text>
</comment>
<dbReference type="Pfam" id="PF00097">
    <property type="entry name" value="zf-C3HC4"/>
    <property type="match status" value="1"/>
</dbReference>
<feature type="region of interest" description="Disordered" evidence="15">
    <location>
        <begin position="378"/>
        <end position="399"/>
    </location>
</feature>
<dbReference type="FunFam" id="3.30.40.10:FF:000051">
    <property type="entry name" value="RBR-type E3 ubiquitin transferase"/>
    <property type="match status" value="1"/>
</dbReference>
<keyword evidence="6" id="KW-0812">Transmembrane</keyword>
<feature type="domain" description="RING-type" evidence="16">
    <location>
        <begin position="161"/>
        <end position="211"/>
    </location>
</feature>
<keyword evidence="13" id="KW-0472">Membrane</keyword>
<dbReference type="EC" id="2.3.2.31" evidence="4"/>
<evidence type="ECO:0000256" key="11">
    <source>
        <dbReference type="ARBA" id="ARBA00022833"/>
    </source>
</evidence>
<dbReference type="Pfam" id="PF01485">
    <property type="entry name" value="IBR"/>
    <property type="match status" value="1"/>
</dbReference>
<evidence type="ECO:0000256" key="2">
    <source>
        <dbReference type="ARBA" id="ARBA00004167"/>
    </source>
</evidence>
<evidence type="ECO:0000256" key="9">
    <source>
        <dbReference type="ARBA" id="ARBA00022771"/>
    </source>
</evidence>
<dbReference type="EMBL" id="CAJZBQ010000035">
    <property type="protein sequence ID" value="CAG9323712.1"/>
    <property type="molecule type" value="Genomic_DNA"/>
</dbReference>
<evidence type="ECO:0000256" key="14">
    <source>
        <dbReference type="PROSITE-ProRule" id="PRU00175"/>
    </source>
</evidence>
<dbReference type="Proteomes" id="UP001162131">
    <property type="component" value="Unassembled WGS sequence"/>
</dbReference>
<keyword evidence="9 14" id="KW-0863">Zinc-finger</keyword>
<proteinExistence type="predicted"/>
<dbReference type="SMART" id="SM00184">
    <property type="entry name" value="RING"/>
    <property type="match status" value="1"/>
</dbReference>
<dbReference type="InterPro" id="IPR013083">
    <property type="entry name" value="Znf_RING/FYVE/PHD"/>
</dbReference>
<dbReference type="InterPro" id="IPR018957">
    <property type="entry name" value="Znf_C3HC4_RING-type"/>
</dbReference>
<dbReference type="GO" id="GO:0008270">
    <property type="term" value="F:zinc ion binding"/>
    <property type="evidence" value="ECO:0007669"/>
    <property type="project" value="UniProtKB-KW"/>
</dbReference>
<organism evidence="18 19">
    <name type="scientific">Blepharisma stoltei</name>
    <dbReference type="NCBI Taxonomy" id="1481888"/>
    <lineage>
        <taxon>Eukaryota</taxon>
        <taxon>Sar</taxon>
        <taxon>Alveolata</taxon>
        <taxon>Ciliophora</taxon>
        <taxon>Postciliodesmatophora</taxon>
        <taxon>Heterotrichea</taxon>
        <taxon>Heterotrichida</taxon>
        <taxon>Blepharismidae</taxon>
        <taxon>Blepharisma</taxon>
    </lineage>
</organism>
<keyword evidence="10" id="KW-0833">Ubl conjugation pathway</keyword>
<dbReference type="Gene3D" id="3.30.40.10">
    <property type="entry name" value="Zinc/RING finger domain, C3HC4 (zinc finger)"/>
    <property type="match status" value="1"/>
</dbReference>
<evidence type="ECO:0000256" key="8">
    <source>
        <dbReference type="ARBA" id="ARBA00022737"/>
    </source>
</evidence>
<dbReference type="InterPro" id="IPR031127">
    <property type="entry name" value="E3_UB_ligase_RBR"/>
</dbReference>